<keyword evidence="4" id="KW-1185">Reference proteome</keyword>
<evidence type="ECO:0000313" key="4">
    <source>
        <dbReference type="Proteomes" id="UP000029708"/>
    </source>
</evidence>
<accession>A0A099D0X0</accession>
<dbReference type="InterPro" id="IPR028087">
    <property type="entry name" value="Tad_N"/>
</dbReference>
<dbReference type="OrthoDB" id="5493674at2"/>
<feature type="domain" description="Putative Flp pilus-assembly TadG-like N-terminal" evidence="1">
    <location>
        <begin position="3"/>
        <end position="49"/>
    </location>
</feature>
<dbReference type="STRING" id="1543381.LF63_0101625"/>
<evidence type="ECO:0000259" key="1">
    <source>
        <dbReference type="Pfam" id="PF13400"/>
    </source>
</evidence>
<organism evidence="2 4">
    <name type="scientific">Oleiagrimonas soli</name>
    <dbReference type="NCBI Taxonomy" id="1543381"/>
    <lineage>
        <taxon>Bacteria</taxon>
        <taxon>Pseudomonadati</taxon>
        <taxon>Pseudomonadota</taxon>
        <taxon>Gammaproteobacteria</taxon>
        <taxon>Lysobacterales</taxon>
        <taxon>Rhodanobacteraceae</taxon>
        <taxon>Oleiagrimonas</taxon>
    </lineage>
</organism>
<dbReference type="EMBL" id="JACHET010000001">
    <property type="protein sequence ID" value="MBB6184562.1"/>
    <property type="molecule type" value="Genomic_DNA"/>
</dbReference>
<evidence type="ECO:0000313" key="2">
    <source>
        <dbReference type="EMBL" id="KGI78935.1"/>
    </source>
</evidence>
<dbReference type="AlphaFoldDB" id="A0A099D0X0"/>
<dbReference type="Proteomes" id="UP000560000">
    <property type="component" value="Unassembled WGS sequence"/>
</dbReference>
<reference evidence="2 4" key="1">
    <citation type="submission" date="2014-09" db="EMBL/GenBank/DDBJ databases">
        <title>Xanthomonadaceae 3.5X direct submission.</title>
        <authorList>
            <person name="Fang T."/>
            <person name="Wang H."/>
        </authorList>
    </citation>
    <scope>NUCLEOTIDE SEQUENCE [LARGE SCALE GENOMIC DNA]</scope>
    <source>
        <strain evidence="2 4">3.5X</strain>
    </source>
</reference>
<comment type="caution">
    <text evidence="2">The sequence shown here is derived from an EMBL/GenBank/DDBJ whole genome shotgun (WGS) entry which is preliminary data.</text>
</comment>
<proteinExistence type="predicted"/>
<name>A0A099D0X0_9GAMM</name>
<dbReference type="Proteomes" id="UP000029708">
    <property type="component" value="Unassembled WGS sequence"/>
</dbReference>
<dbReference type="EMBL" id="JROI01000005">
    <property type="protein sequence ID" value="KGI78935.1"/>
    <property type="molecule type" value="Genomic_DNA"/>
</dbReference>
<dbReference type="HOGENOM" id="CLU_045933_0_0_6"/>
<gene>
    <name evidence="3" type="ORF">HNQ86_001907</name>
    <name evidence="2" type="ORF">LF63_0101625</name>
</gene>
<reference evidence="3 5" key="2">
    <citation type="submission" date="2020-08" db="EMBL/GenBank/DDBJ databases">
        <title>Genomic Encyclopedia of Type Strains, Phase IV (KMG-IV): sequencing the most valuable type-strain genomes for metagenomic binning, comparative biology and taxonomic classification.</title>
        <authorList>
            <person name="Goeker M."/>
        </authorList>
    </citation>
    <scope>NUCLEOTIDE SEQUENCE [LARGE SCALE GENOMIC DNA]</scope>
    <source>
        <strain evidence="3 5">DSM 107085</strain>
    </source>
</reference>
<evidence type="ECO:0000313" key="3">
    <source>
        <dbReference type="EMBL" id="MBB6184562.1"/>
    </source>
</evidence>
<dbReference type="Pfam" id="PF13400">
    <property type="entry name" value="Tad"/>
    <property type="match status" value="1"/>
</dbReference>
<evidence type="ECO:0000313" key="5">
    <source>
        <dbReference type="Proteomes" id="UP000560000"/>
    </source>
</evidence>
<sequence length="532" mass="57095">MRGQAFVLGMMALLVLCVGVIVLFNTGQSVNTKVQLVNTADAAAYSAAVQQARAYNLMAYMNRATVANEIAMAQMVSWYSWTNFAISGTAHLRDALIVISIPLEFFGVGEVLDEIAADLQEAKSYLEEGRNLEQKLFDFAATVEAFMNGTYARSSQLIGDAGSADTVNLATKIVKMNDPNASIPAFGIALLGKDAVSASALLKDGYVHRYTIPLTGGHADAGANRFRNVVMEARDPFSRERNGSFLFGLFKKRGGTDLVDYRNWVGLDTLNFEFHCPIFLCGVHGFPPHGKHFDIPLAWGGGAAIDKQTRSFASLARRNPGWDGPYVGGDPEYATKGHYDPYAGAMGNGAASRVVLSNPAENGNPWIKPMGGAALQKLGGTVGLPDYNDITDDHATVPYLNGASASDNGVSKLDVGPVFTVLVVQNMDTVHTSDHLDHLGNDPASASSGVFGGGPDFRVKDQTVSDQLSALGSAQVYFSRSRSLFPSPVDPRRELGSLFSPYWQARLIDTPCDVRQAVAIRHGMVSPCKPTL</sequence>
<dbReference type="RefSeq" id="WP_043099185.1">
    <property type="nucleotide sequence ID" value="NZ_JACHET010000001.1"/>
</dbReference>
<protein>
    <recommendedName>
        <fullName evidence="1">Putative Flp pilus-assembly TadG-like N-terminal domain-containing protein</fullName>
    </recommendedName>
</protein>